<dbReference type="Pfam" id="PF14602">
    <property type="entry name" value="Hexapep_2"/>
    <property type="match status" value="1"/>
</dbReference>
<dbReference type="EMBL" id="JAEQBW010000001">
    <property type="protein sequence ID" value="MBK6263778.1"/>
    <property type="molecule type" value="Genomic_DNA"/>
</dbReference>
<dbReference type="PANTHER" id="PTHR23416">
    <property type="entry name" value="SIALIC ACID SYNTHASE-RELATED"/>
    <property type="match status" value="1"/>
</dbReference>
<dbReference type="InterPro" id="IPR001451">
    <property type="entry name" value="Hexapep"/>
</dbReference>
<name>A0A934WVF9_9BACT</name>
<protein>
    <submittedName>
        <fullName evidence="1">Acyltransferase</fullName>
    </submittedName>
</protein>
<accession>A0A934WVF9</accession>
<dbReference type="CDD" id="cd04647">
    <property type="entry name" value="LbH_MAT_like"/>
    <property type="match status" value="1"/>
</dbReference>
<dbReference type="Proteomes" id="UP000611723">
    <property type="component" value="Unassembled WGS sequence"/>
</dbReference>
<keyword evidence="1" id="KW-0808">Transferase</keyword>
<evidence type="ECO:0000313" key="1">
    <source>
        <dbReference type="EMBL" id="MBK6263778.1"/>
    </source>
</evidence>
<dbReference type="PANTHER" id="PTHR23416:SF78">
    <property type="entry name" value="LIPOPOLYSACCHARIDE BIOSYNTHESIS O-ACETYL TRANSFERASE WBBJ-RELATED"/>
    <property type="match status" value="1"/>
</dbReference>
<dbReference type="RefSeq" id="WP_201429464.1">
    <property type="nucleotide sequence ID" value="NZ_JAEQBW010000001.1"/>
</dbReference>
<keyword evidence="1" id="KW-0012">Acyltransferase</keyword>
<comment type="caution">
    <text evidence="1">The sequence shown here is derived from an EMBL/GenBank/DDBJ whole genome shotgun (WGS) entry which is preliminary data.</text>
</comment>
<dbReference type="Gene3D" id="2.160.10.10">
    <property type="entry name" value="Hexapeptide repeat proteins"/>
    <property type="match status" value="1"/>
</dbReference>
<gene>
    <name evidence="1" type="ORF">JKA74_01920</name>
</gene>
<keyword evidence="2" id="KW-1185">Reference proteome</keyword>
<dbReference type="SUPFAM" id="SSF51161">
    <property type="entry name" value="Trimeric LpxA-like enzymes"/>
    <property type="match status" value="1"/>
</dbReference>
<evidence type="ECO:0000313" key="2">
    <source>
        <dbReference type="Proteomes" id="UP000611723"/>
    </source>
</evidence>
<dbReference type="GO" id="GO:0016746">
    <property type="term" value="F:acyltransferase activity"/>
    <property type="evidence" value="ECO:0007669"/>
    <property type="project" value="UniProtKB-KW"/>
</dbReference>
<dbReference type="InterPro" id="IPR051159">
    <property type="entry name" value="Hexapeptide_acetyltransf"/>
</dbReference>
<sequence length="181" mass="19940">MSQLRKHLKFTWKNRWRALLQRTRLGFLGEQVFIDKNVELQRFPKNISIDDFVVLKEGSRICACNEKAKVSIGKNTTVGFQTFIFASEKISIGDDCLIAPFVYIVDSDHSAEKGKLINQQPNMTSAVKIGNDVWIGTGAKILKGTTIEDGAVIAAGAVVSGLVKSNEIFGGIPAKKISERK</sequence>
<dbReference type="InterPro" id="IPR011004">
    <property type="entry name" value="Trimer_LpxA-like_sf"/>
</dbReference>
<reference evidence="1" key="1">
    <citation type="submission" date="2021-01" db="EMBL/GenBank/DDBJ databases">
        <title>Marivirga aurantiaca sp. nov., isolated from intertidal surface sediments.</title>
        <authorList>
            <person name="Zhang M."/>
        </authorList>
    </citation>
    <scope>NUCLEOTIDE SEQUENCE</scope>
    <source>
        <strain evidence="1">S37H4</strain>
    </source>
</reference>
<dbReference type="Pfam" id="PF00132">
    <property type="entry name" value="Hexapep"/>
    <property type="match status" value="1"/>
</dbReference>
<proteinExistence type="predicted"/>
<organism evidence="1 2">
    <name type="scientific">Marivirga aurantiaca</name>
    <dbReference type="NCBI Taxonomy" id="2802615"/>
    <lineage>
        <taxon>Bacteria</taxon>
        <taxon>Pseudomonadati</taxon>
        <taxon>Bacteroidota</taxon>
        <taxon>Cytophagia</taxon>
        <taxon>Cytophagales</taxon>
        <taxon>Marivirgaceae</taxon>
        <taxon>Marivirga</taxon>
    </lineage>
</organism>
<dbReference type="AlphaFoldDB" id="A0A934WVF9"/>